<dbReference type="Pfam" id="PF00004">
    <property type="entry name" value="AAA"/>
    <property type="match status" value="1"/>
</dbReference>
<comment type="similarity">
    <text evidence="2">Belongs to the AAA ATPase family. RarA/MGS1/WRNIP1 subfamily.</text>
</comment>
<keyword evidence="4" id="KW-0547">Nucleotide-binding</keyword>
<dbReference type="SUPFAM" id="SSF52540">
    <property type="entry name" value="P-loop containing nucleoside triphosphate hydrolases"/>
    <property type="match status" value="1"/>
</dbReference>
<evidence type="ECO:0000259" key="6">
    <source>
        <dbReference type="SMART" id="SM00382"/>
    </source>
</evidence>
<dbReference type="Pfam" id="PF12002">
    <property type="entry name" value="MgsA_C"/>
    <property type="match status" value="1"/>
</dbReference>
<dbReference type="InterPro" id="IPR021886">
    <property type="entry name" value="MgsA_C"/>
</dbReference>
<evidence type="ECO:0000313" key="8">
    <source>
        <dbReference type="Proteomes" id="UP001500523"/>
    </source>
</evidence>
<keyword evidence="8" id="KW-1185">Reference proteome</keyword>
<keyword evidence="5" id="KW-0067">ATP-binding</keyword>
<sequence>MVAARQNGDIMQDTLFTHHAPPRPLAEELRPQTLAEVIGQEHLLMPGGSIGRMIATGRLSSFVLWGPPGVGKTTIARLVADEAGYEFIQLSAVSTGIADLRKVLAQAVRSRESAGKATVLFIDELHRFSRPVQDALLPAVEDGTIVLVGATTENPSFSLVAALLSRAKVYTLDRLSGPELARVIERAEARCARPLPLTSEARATLIGMADGDARYLLGLCEEILALDRDGDLTPKDLVEFLQKRAPLYDRGQEEHFNLLSCLHKSLRGSDPDASLYWAARMLEGGEAPDVIFRRLACAASEDVGMADPQALIQVITAWQAFERIGLPEGRLFMAQAINYVATAPKSNASYLAFDQARTLARATGSVPPPKRILNAPTKLMKELGYHDGYQYDHDHPDAFSGQGFFPDEIAQPEAPVFYRPNERGFERDIRKRLDFWARRKRPPESLQD</sequence>
<dbReference type="SUPFAM" id="SSF48019">
    <property type="entry name" value="post-AAA+ oligomerization domain-like"/>
    <property type="match status" value="1"/>
</dbReference>
<dbReference type="InterPro" id="IPR051314">
    <property type="entry name" value="AAA_ATPase_RarA/MGS1/WRNIP1"/>
</dbReference>
<comment type="function">
    <text evidence="1">DNA-dependent ATPase that plays important roles in cellular responses to stalled DNA replication processes.</text>
</comment>
<comment type="caution">
    <text evidence="7">The sequence shown here is derived from an EMBL/GenBank/DDBJ whole genome shotgun (WGS) entry which is preliminary data.</text>
</comment>
<dbReference type="SMART" id="SM00382">
    <property type="entry name" value="AAA"/>
    <property type="match status" value="1"/>
</dbReference>
<reference evidence="8" key="1">
    <citation type="journal article" date="2019" name="Int. J. Syst. Evol. Microbiol.">
        <title>The Global Catalogue of Microorganisms (GCM) 10K type strain sequencing project: providing services to taxonomists for standard genome sequencing and annotation.</title>
        <authorList>
            <consortium name="The Broad Institute Genomics Platform"/>
            <consortium name="The Broad Institute Genome Sequencing Center for Infectious Disease"/>
            <person name="Wu L."/>
            <person name="Ma J."/>
        </authorList>
    </citation>
    <scope>NUCLEOTIDE SEQUENCE [LARGE SCALE GENOMIC DNA]</scope>
    <source>
        <strain evidence="8">JCM 17498</strain>
    </source>
</reference>
<proteinExistence type="inferred from homology"/>
<dbReference type="InterPro" id="IPR032423">
    <property type="entry name" value="AAA_assoc_2"/>
</dbReference>
<evidence type="ECO:0000313" key="7">
    <source>
        <dbReference type="EMBL" id="GAA3714888.1"/>
    </source>
</evidence>
<evidence type="ECO:0000256" key="4">
    <source>
        <dbReference type="ARBA" id="ARBA00022741"/>
    </source>
</evidence>
<dbReference type="InterPro" id="IPR027417">
    <property type="entry name" value="P-loop_NTPase"/>
</dbReference>
<evidence type="ECO:0000256" key="1">
    <source>
        <dbReference type="ARBA" id="ARBA00002393"/>
    </source>
</evidence>
<evidence type="ECO:0000256" key="2">
    <source>
        <dbReference type="ARBA" id="ARBA00008959"/>
    </source>
</evidence>
<dbReference type="InterPro" id="IPR003959">
    <property type="entry name" value="ATPase_AAA_core"/>
</dbReference>
<dbReference type="PANTHER" id="PTHR13779">
    <property type="entry name" value="WERNER HELICASE-INTERACTING PROTEIN 1 FAMILY MEMBER"/>
    <property type="match status" value="1"/>
</dbReference>
<dbReference type="Gene3D" id="3.40.50.300">
    <property type="entry name" value="P-loop containing nucleotide triphosphate hydrolases"/>
    <property type="match status" value="1"/>
</dbReference>
<gene>
    <name evidence="7" type="ORF">GCM10022268_24470</name>
</gene>
<name>A0ABP7E6A8_9SPHN</name>
<dbReference type="PANTHER" id="PTHR13779:SF7">
    <property type="entry name" value="ATPASE WRNIP1"/>
    <property type="match status" value="1"/>
</dbReference>
<feature type="domain" description="AAA+ ATPase" evidence="6">
    <location>
        <begin position="58"/>
        <end position="175"/>
    </location>
</feature>
<dbReference type="CDD" id="cd18139">
    <property type="entry name" value="HLD_clamp_RarA"/>
    <property type="match status" value="1"/>
</dbReference>
<dbReference type="EMBL" id="BAABBF010000005">
    <property type="protein sequence ID" value="GAA3714888.1"/>
    <property type="molecule type" value="Genomic_DNA"/>
</dbReference>
<dbReference type="Gene3D" id="1.20.272.10">
    <property type="match status" value="1"/>
</dbReference>
<protein>
    <recommendedName>
        <fullName evidence="3">Replication-associated recombination protein A</fullName>
    </recommendedName>
</protein>
<dbReference type="CDD" id="cd00009">
    <property type="entry name" value="AAA"/>
    <property type="match status" value="1"/>
</dbReference>
<dbReference type="InterPro" id="IPR003593">
    <property type="entry name" value="AAA+_ATPase"/>
</dbReference>
<dbReference type="Gene3D" id="1.10.3710.10">
    <property type="entry name" value="DNA polymerase III clamp loader subunits, C-terminal domain"/>
    <property type="match status" value="1"/>
</dbReference>
<organism evidence="7 8">
    <name type="scientific">Sphingomonas cynarae</name>
    <dbReference type="NCBI Taxonomy" id="930197"/>
    <lineage>
        <taxon>Bacteria</taxon>
        <taxon>Pseudomonadati</taxon>
        <taxon>Pseudomonadota</taxon>
        <taxon>Alphaproteobacteria</taxon>
        <taxon>Sphingomonadales</taxon>
        <taxon>Sphingomonadaceae</taxon>
        <taxon>Sphingomonas</taxon>
    </lineage>
</organism>
<evidence type="ECO:0000256" key="3">
    <source>
        <dbReference type="ARBA" id="ARBA00020776"/>
    </source>
</evidence>
<dbReference type="InterPro" id="IPR008921">
    <property type="entry name" value="DNA_pol3_clamp-load_cplx_C"/>
</dbReference>
<evidence type="ECO:0000256" key="5">
    <source>
        <dbReference type="ARBA" id="ARBA00022840"/>
    </source>
</evidence>
<dbReference type="Pfam" id="PF16193">
    <property type="entry name" value="AAA_assoc_2"/>
    <property type="match status" value="1"/>
</dbReference>
<accession>A0ABP7E6A8</accession>
<dbReference type="Proteomes" id="UP001500523">
    <property type="component" value="Unassembled WGS sequence"/>
</dbReference>